<comment type="caution">
    <text evidence="4">The sequence shown here is derived from an EMBL/GenBank/DDBJ whole genome shotgun (WGS) entry which is preliminary data.</text>
</comment>
<name>A0A8B6CGV8_MYTGA</name>
<dbReference type="Gene3D" id="1.10.533.10">
    <property type="entry name" value="Death Domain, Fas"/>
    <property type="match status" value="1"/>
</dbReference>
<proteinExistence type="predicted"/>
<protein>
    <recommendedName>
        <fullName evidence="3">Death domain-containing protein</fullName>
    </recommendedName>
</protein>
<dbReference type="CDD" id="cd01670">
    <property type="entry name" value="Death"/>
    <property type="match status" value="1"/>
</dbReference>
<organism evidence="4 5">
    <name type="scientific">Mytilus galloprovincialis</name>
    <name type="common">Mediterranean mussel</name>
    <dbReference type="NCBI Taxonomy" id="29158"/>
    <lineage>
        <taxon>Eukaryota</taxon>
        <taxon>Metazoa</taxon>
        <taxon>Spiralia</taxon>
        <taxon>Lophotrochozoa</taxon>
        <taxon>Mollusca</taxon>
        <taxon>Bivalvia</taxon>
        <taxon>Autobranchia</taxon>
        <taxon>Pteriomorphia</taxon>
        <taxon>Mytilida</taxon>
        <taxon>Mytiloidea</taxon>
        <taxon>Mytilidae</taxon>
        <taxon>Mytilinae</taxon>
        <taxon>Mytilus</taxon>
    </lineage>
</organism>
<reference evidence="4" key="1">
    <citation type="submission" date="2018-11" db="EMBL/GenBank/DDBJ databases">
        <authorList>
            <person name="Alioto T."/>
            <person name="Alioto T."/>
        </authorList>
    </citation>
    <scope>NUCLEOTIDE SEQUENCE</scope>
</reference>
<feature type="region of interest" description="Disordered" evidence="1">
    <location>
        <begin position="104"/>
        <end position="123"/>
    </location>
</feature>
<evidence type="ECO:0000313" key="4">
    <source>
        <dbReference type="EMBL" id="VDI04048.1"/>
    </source>
</evidence>
<dbReference type="InterPro" id="IPR011029">
    <property type="entry name" value="DEATH-like_dom_sf"/>
</dbReference>
<feature type="compositionally biased region" description="Polar residues" evidence="1">
    <location>
        <begin position="494"/>
        <end position="508"/>
    </location>
</feature>
<dbReference type="GO" id="GO:0007165">
    <property type="term" value="P:signal transduction"/>
    <property type="evidence" value="ECO:0007669"/>
    <property type="project" value="InterPro"/>
</dbReference>
<evidence type="ECO:0000256" key="1">
    <source>
        <dbReference type="SAM" id="MobiDB-lite"/>
    </source>
</evidence>
<keyword evidence="2" id="KW-1133">Transmembrane helix</keyword>
<feature type="region of interest" description="Disordered" evidence="1">
    <location>
        <begin position="476"/>
        <end position="508"/>
    </location>
</feature>
<sequence>MRMWTSQHRTIFIDVKTSRPNKKYDGKVLKDGYTLVIKNLTKDDLDISYSCVYGSSIGPTKVLLEADVFRYKTTIHQVLDASTHGESTDNIDQDKTTIHQVLDASTNGESTDNSVQDKTTSSGNLEATVNVENTFKSGSVKGLLTREVIVYTVSLLFVMVFGIGFFFVSYKYRAIKKQRKPTSRIIPLQNSVIPQNSQTIEMDHRLYEIIDEIDMLDDQQVQQMEISSDYLTAIDDSNMRESGEIERLENHENPCNLMSTAQTRIQENKVECRSLMRGDSTSSSDEFQQDSTQDYLNPYQTMIESEMLPPEVSEYLTLAPDNNDDITSSADQFIQDSTQDYINPYQSMIQSDMSPPEETQYLTLSPDNSRIDSDIPSEYLDCIPTDEILDALAPKIGQVFFQLGTEMGLATATLESIQYKYPRQLIEQNREVLFTWREDRTVKPTIRILVQALANIGKGTLFQNVFENVDPNTLRGSENVTGIGAKPKKKSEQVPLSQQKMSKNCSIA</sequence>
<accession>A0A8B6CGV8</accession>
<dbReference type="PROSITE" id="PS50017">
    <property type="entry name" value="DEATH_DOMAIN"/>
    <property type="match status" value="1"/>
</dbReference>
<feature type="transmembrane region" description="Helical" evidence="2">
    <location>
        <begin position="148"/>
        <end position="170"/>
    </location>
</feature>
<evidence type="ECO:0000256" key="2">
    <source>
        <dbReference type="SAM" id="Phobius"/>
    </source>
</evidence>
<dbReference type="OrthoDB" id="6186857at2759"/>
<evidence type="ECO:0000259" key="3">
    <source>
        <dbReference type="PROSITE" id="PS50017"/>
    </source>
</evidence>
<keyword evidence="2" id="KW-0472">Membrane</keyword>
<evidence type="ECO:0000313" key="5">
    <source>
        <dbReference type="Proteomes" id="UP000596742"/>
    </source>
</evidence>
<dbReference type="Pfam" id="PF00531">
    <property type="entry name" value="Death"/>
    <property type="match status" value="1"/>
</dbReference>
<dbReference type="Proteomes" id="UP000596742">
    <property type="component" value="Unassembled WGS sequence"/>
</dbReference>
<feature type="domain" description="Death" evidence="3">
    <location>
        <begin position="385"/>
        <end position="469"/>
    </location>
</feature>
<keyword evidence="2" id="KW-0812">Transmembrane</keyword>
<dbReference type="EMBL" id="UYJE01001661">
    <property type="protein sequence ID" value="VDI04048.1"/>
    <property type="molecule type" value="Genomic_DNA"/>
</dbReference>
<dbReference type="InterPro" id="IPR000488">
    <property type="entry name" value="Death_dom"/>
</dbReference>
<keyword evidence="5" id="KW-1185">Reference proteome</keyword>
<dbReference type="SUPFAM" id="SSF47986">
    <property type="entry name" value="DEATH domain"/>
    <property type="match status" value="1"/>
</dbReference>
<gene>
    <name evidence="4" type="ORF">MGAL_10B020135</name>
</gene>
<dbReference type="AlphaFoldDB" id="A0A8B6CGV8"/>